<dbReference type="RefSeq" id="XP_016240212.1">
    <property type="nucleotide sequence ID" value="XM_016374936.1"/>
</dbReference>
<name>A0A0D1YXL0_9EURO</name>
<dbReference type="VEuPathDB" id="FungiDB:PV08_00571"/>
<dbReference type="GeneID" id="27327654"/>
<sequence length="583" mass="66065">MKAAGEGGPLTDPKPTGRKNENRRPASPKQGLVYTFVNKNATTLGTRTRKEAVMVHSHVAKNAAKKQQPKPRLLGQRHEVETIGDEHHGHMDANRSRQRQRASDPTWAHIKPFYKPPSPSQTPGQGSSDPFNAAAFPLDATCHALFLLSRNLWIGYLYPQPGHKPIFIHHEAGNAWNEKMSMTISDKLKFHSHLSVLLAFMSRYMSHVQFGVKTSTLLNIHSTLALQLLRHHLGSGNLDRNTLLSLWDAYLSAFFRGDIPAMKLHFKGLKSATELVAGSELEELLKESIIVAQFLLASWTLEVGEIAEAGAWNQHLSQEDVHMAAELSFDSSLSHIDPLSASHDDCEDPRFYQALITHVQRNKQAIYSVRYYNSLNNFSAMVSSSHQSTQVDFYKPLHHSLLSLGVQTLALYTSARNPSTPTSALTISLQSTFCLAISYARHLILDPTWFTAGVFVPFHHLQTHLEDLFRQMEKEFGNMIHEDFVLWVLFIGACAEETVFRSKILNDDDFSHTRWFSVRFVKFTETMNHPILLREKRDRVAHDEFGRFLYDDVLGPLLEGICQKRALFGRQIRLVHMPTLPRP</sequence>
<dbReference type="EMBL" id="KN847492">
    <property type="protein sequence ID" value="KIW19996.1"/>
    <property type="molecule type" value="Genomic_DNA"/>
</dbReference>
<dbReference type="HOGENOM" id="CLU_467710_0_0_1"/>
<feature type="region of interest" description="Disordered" evidence="1">
    <location>
        <begin position="82"/>
        <end position="130"/>
    </location>
</feature>
<evidence type="ECO:0000256" key="1">
    <source>
        <dbReference type="SAM" id="MobiDB-lite"/>
    </source>
</evidence>
<accession>A0A0D1YXL0</accession>
<feature type="region of interest" description="Disordered" evidence="1">
    <location>
        <begin position="1"/>
        <end position="33"/>
    </location>
</feature>
<dbReference type="Proteomes" id="UP000053328">
    <property type="component" value="Unassembled WGS sequence"/>
</dbReference>
<reference evidence="2 3" key="1">
    <citation type="submission" date="2015-01" db="EMBL/GenBank/DDBJ databases">
        <title>The Genome Sequence of Exophiala spinifera CBS89968.</title>
        <authorList>
            <consortium name="The Broad Institute Genomics Platform"/>
            <person name="Cuomo C."/>
            <person name="de Hoog S."/>
            <person name="Gorbushina A."/>
            <person name="Stielow B."/>
            <person name="Teixiera M."/>
            <person name="Abouelleil A."/>
            <person name="Chapman S.B."/>
            <person name="Priest M."/>
            <person name="Young S.K."/>
            <person name="Wortman J."/>
            <person name="Nusbaum C."/>
            <person name="Birren B."/>
        </authorList>
    </citation>
    <scope>NUCLEOTIDE SEQUENCE [LARGE SCALE GENOMIC DNA]</scope>
    <source>
        <strain evidence="2 3">CBS 89968</strain>
    </source>
</reference>
<keyword evidence="3" id="KW-1185">Reference proteome</keyword>
<gene>
    <name evidence="2" type="ORF">PV08_00571</name>
</gene>
<feature type="compositionally biased region" description="Basic and acidic residues" evidence="1">
    <location>
        <begin position="82"/>
        <end position="95"/>
    </location>
</feature>
<evidence type="ECO:0000313" key="3">
    <source>
        <dbReference type="Proteomes" id="UP000053328"/>
    </source>
</evidence>
<organism evidence="2 3">
    <name type="scientific">Exophiala spinifera</name>
    <dbReference type="NCBI Taxonomy" id="91928"/>
    <lineage>
        <taxon>Eukaryota</taxon>
        <taxon>Fungi</taxon>
        <taxon>Dikarya</taxon>
        <taxon>Ascomycota</taxon>
        <taxon>Pezizomycotina</taxon>
        <taxon>Eurotiomycetes</taxon>
        <taxon>Chaetothyriomycetidae</taxon>
        <taxon>Chaetothyriales</taxon>
        <taxon>Herpotrichiellaceae</taxon>
        <taxon>Exophiala</taxon>
    </lineage>
</organism>
<proteinExistence type="predicted"/>
<dbReference type="AlphaFoldDB" id="A0A0D1YXL0"/>
<protein>
    <submittedName>
        <fullName evidence="2">Uncharacterized protein</fullName>
    </submittedName>
</protein>
<evidence type="ECO:0000313" key="2">
    <source>
        <dbReference type="EMBL" id="KIW19996.1"/>
    </source>
</evidence>